<comment type="caution">
    <text evidence="2">The sequence shown here is derived from an EMBL/GenBank/DDBJ whole genome shotgun (WGS) entry which is preliminary data.</text>
</comment>
<dbReference type="Proteomes" id="UP000580250">
    <property type="component" value="Unassembled WGS sequence"/>
</dbReference>
<keyword evidence="1" id="KW-1133">Transmembrane helix</keyword>
<keyword evidence="1" id="KW-0812">Transmembrane</keyword>
<keyword evidence="1" id="KW-0472">Membrane</keyword>
<evidence type="ECO:0000256" key="1">
    <source>
        <dbReference type="SAM" id="Phobius"/>
    </source>
</evidence>
<dbReference type="AlphaFoldDB" id="A0A6V7UTK8"/>
<feature type="transmembrane region" description="Helical" evidence="1">
    <location>
        <begin position="26"/>
        <end position="48"/>
    </location>
</feature>
<accession>A0A6V7UTK8</accession>
<gene>
    <name evidence="2" type="ORF">MENT_LOCUS17221</name>
</gene>
<dbReference type="EMBL" id="CAJEWN010000111">
    <property type="protein sequence ID" value="CAD2165521.1"/>
    <property type="molecule type" value="Genomic_DNA"/>
</dbReference>
<sequence>MSRTSTDANYLANKNAGIKLQFFGQALPLSVVGFVGIICNFSISYITIKYR</sequence>
<reference evidence="2 3" key="1">
    <citation type="submission" date="2020-08" db="EMBL/GenBank/DDBJ databases">
        <authorList>
            <person name="Koutsovoulos G."/>
            <person name="Danchin GJ E."/>
        </authorList>
    </citation>
    <scope>NUCLEOTIDE SEQUENCE [LARGE SCALE GENOMIC DNA]</scope>
</reference>
<evidence type="ECO:0000313" key="2">
    <source>
        <dbReference type="EMBL" id="CAD2165521.1"/>
    </source>
</evidence>
<organism evidence="2 3">
    <name type="scientific">Meloidogyne enterolobii</name>
    <name type="common">Root-knot nematode worm</name>
    <name type="synonym">Meloidogyne mayaguensis</name>
    <dbReference type="NCBI Taxonomy" id="390850"/>
    <lineage>
        <taxon>Eukaryota</taxon>
        <taxon>Metazoa</taxon>
        <taxon>Ecdysozoa</taxon>
        <taxon>Nematoda</taxon>
        <taxon>Chromadorea</taxon>
        <taxon>Rhabditida</taxon>
        <taxon>Tylenchina</taxon>
        <taxon>Tylenchomorpha</taxon>
        <taxon>Tylenchoidea</taxon>
        <taxon>Meloidogynidae</taxon>
        <taxon>Meloidogyninae</taxon>
        <taxon>Meloidogyne</taxon>
    </lineage>
</organism>
<name>A0A6V7UTK8_MELEN</name>
<proteinExistence type="predicted"/>
<protein>
    <submittedName>
        <fullName evidence="2">Uncharacterized protein</fullName>
    </submittedName>
</protein>
<evidence type="ECO:0000313" key="3">
    <source>
        <dbReference type="Proteomes" id="UP000580250"/>
    </source>
</evidence>